<name>A0A346AYK4_9FIRM</name>
<dbReference type="Proteomes" id="UP000254337">
    <property type="component" value="Chromosome"/>
</dbReference>
<dbReference type="GO" id="GO:0030976">
    <property type="term" value="F:thiamine pyrophosphate binding"/>
    <property type="evidence" value="ECO:0007669"/>
    <property type="project" value="TreeGrafter"/>
</dbReference>
<dbReference type="KEGG" id="meg:DKB62_04850"/>
<dbReference type="GO" id="GO:0030975">
    <property type="term" value="F:thiamine binding"/>
    <property type="evidence" value="ECO:0007669"/>
    <property type="project" value="TreeGrafter"/>
</dbReference>
<organism evidence="3 4">
    <name type="scientific">Megasphaera stantonii</name>
    <dbReference type="NCBI Taxonomy" id="2144175"/>
    <lineage>
        <taxon>Bacteria</taxon>
        <taxon>Bacillati</taxon>
        <taxon>Bacillota</taxon>
        <taxon>Negativicutes</taxon>
        <taxon>Veillonellales</taxon>
        <taxon>Veillonellaceae</taxon>
        <taxon>Megasphaera</taxon>
    </lineage>
</organism>
<reference evidence="3 4" key="1">
    <citation type="submission" date="2018-05" db="EMBL/GenBank/DDBJ databases">
        <title>Complete genome sequence of Megasphaera sp. AJH120T, isolated from the ceca of a chicken.</title>
        <authorList>
            <person name="Maki J."/>
            <person name="Looft T."/>
        </authorList>
    </citation>
    <scope>NUCLEOTIDE SEQUENCE [LARGE SCALE GENOMIC DNA]</scope>
    <source>
        <strain evidence="3 4">AJH120</strain>
    </source>
</reference>
<protein>
    <submittedName>
        <fullName evidence="3">ABC transporter substrate-binding protein</fullName>
    </submittedName>
</protein>
<evidence type="ECO:0000256" key="1">
    <source>
        <dbReference type="ARBA" id="ARBA00022729"/>
    </source>
</evidence>
<accession>A0A346AYK4</accession>
<dbReference type="PROSITE" id="PS51257">
    <property type="entry name" value="PROKAR_LIPOPROTEIN"/>
    <property type="match status" value="1"/>
</dbReference>
<dbReference type="SUPFAM" id="SSF53850">
    <property type="entry name" value="Periplasmic binding protein-like II"/>
    <property type="match status" value="1"/>
</dbReference>
<feature type="chain" id="PRO_5039627276" evidence="2">
    <location>
        <begin position="23"/>
        <end position="331"/>
    </location>
</feature>
<dbReference type="GO" id="GO:0015888">
    <property type="term" value="P:thiamine transport"/>
    <property type="evidence" value="ECO:0007669"/>
    <property type="project" value="TreeGrafter"/>
</dbReference>
<sequence length="331" mass="36228">MKKWYKYLIAGCLAVTMAAGFAGCGSSGDSASADEQVVIYTNADPEAQDAFKHALDSNGFEGKYVMQAFGTSELGGKLMAEGTNIEADLITMSTYYIDSAQKENKMFADLTFDAKTLQETPSYYKPTTGQFGAIFVNTEVLQKENLPMPKSIKDLTNPVYKDKISLPDIMGSSTSWLLAQAVFDAYGEQEGAAILKQLEANAGPHMEKSGSGPLKKVKAGEVAVGFGLRHQGLMEEQKGLPIKVVDPTEGNFFLTEGVAVINKADSKKKELAMKMAECIVKNSRQELLKFYPMALYEGETVDKTFEPAYPKQYKEALTVDLLKKHQQLIKG</sequence>
<dbReference type="EMBL" id="CP029462">
    <property type="protein sequence ID" value="AXL20947.1"/>
    <property type="molecule type" value="Genomic_DNA"/>
</dbReference>
<dbReference type="PANTHER" id="PTHR30006">
    <property type="entry name" value="THIAMINE-BINDING PERIPLASMIC PROTEIN-RELATED"/>
    <property type="match status" value="1"/>
</dbReference>
<dbReference type="AlphaFoldDB" id="A0A346AYK4"/>
<keyword evidence="4" id="KW-1185">Reference proteome</keyword>
<feature type="signal peptide" evidence="2">
    <location>
        <begin position="1"/>
        <end position="22"/>
    </location>
</feature>
<proteinExistence type="predicted"/>
<gene>
    <name evidence="3" type="ORF">DKB62_04850</name>
</gene>
<keyword evidence="1 2" id="KW-0732">Signal</keyword>
<dbReference type="Gene3D" id="3.40.190.10">
    <property type="entry name" value="Periplasmic binding protein-like II"/>
    <property type="match status" value="2"/>
</dbReference>
<dbReference type="GO" id="GO:0030288">
    <property type="term" value="C:outer membrane-bounded periplasmic space"/>
    <property type="evidence" value="ECO:0007669"/>
    <property type="project" value="TreeGrafter"/>
</dbReference>
<dbReference type="RefSeq" id="WP_087478229.1">
    <property type="nucleotide sequence ID" value="NZ_CALYAU010000024.1"/>
</dbReference>
<dbReference type="Pfam" id="PF13343">
    <property type="entry name" value="SBP_bac_6"/>
    <property type="match status" value="1"/>
</dbReference>
<dbReference type="OrthoDB" id="179400at2"/>
<dbReference type="PANTHER" id="PTHR30006:SF2">
    <property type="entry name" value="ABC TRANSPORTER SUBSTRATE-BINDING PROTEIN"/>
    <property type="match status" value="1"/>
</dbReference>
<evidence type="ECO:0000313" key="3">
    <source>
        <dbReference type="EMBL" id="AXL20947.1"/>
    </source>
</evidence>
<evidence type="ECO:0000313" key="4">
    <source>
        <dbReference type="Proteomes" id="UP000254337"/>
    </source>
</evidence>
<evidence type="ECO:0000256" key="2">
    <source>
        <dbReference type="SAM" id="SignalP"/>
    </source>
</evidence>